<proteinExistence type="predicted"/>
<reference evidence="2 3" key="1">
    <citation type="submission" date="2014-07" db="EMBL/GenBank/DDBJ databases">
        <title>Complete Genome of Citrobacter freundii Myophage Miller.</title>
        <authorList>
            <person name="Hwang K."/>
            <person name="Luna A.J."/>
            <person name="Hernandez A.C."/>
            <person name="Everett G.F.K."/>
        </authorList>
    </citation>
    <scope>NUCLEOTIDE SEQUENCE [LARGE SCALE GENOMIC DNA]</scope>
</reference>
<dbReference type="Proteomes" id="UP000201263">
    <property type="component" value="Segment"/>
</dbReference>
<feature type="transmembrane region" description="Helical" evidence="1">
    <location>
        <begin position="29"/>
        <end position="47"/>
    </location>
</feature>
<evidence type="ECO:0000256" key="1">
    <source>
        <dbReference type="SAM" id="Phobius"/>
    </source>
</evidence>
<keyword evidence="1" id="KW-0472">Membrane</keyword>
<sequence>MIWLILACSFLLLFLSMKCAKRGHHVTYIVSIVVVFVVNLALFADIMRKMGHALGVL</sequence>
<gene>
    <name evidence="2" type="ORF">CPTMiller_00126</name>
</gene>
<protein>
    <submittedName>
        <fullName evidence="2">Uncharacterized protein</fullName>
    </submittedName>
</protein>
<accession>A0A076YJU7</accession>
<keyword evidence="1" id="KW-1133">Transmembrane helix</keyword>
<evidence type="ECO:0000313" key="3">
    <source>
        <dbReference type="Proteomes" id="UP000201263"/>
    </source>
</evidence>
<dbReference type="RefSeq" id="YP_009097728.1">
    <property type="nucleotide sequence ID" value="NC_025414.1"/>
</dbReference>
<evidence type="ECO:0000313" key="2">
    <source>
        <dbReference type="EMBL" id="AIK68062.1"/>
    </source>
</evidence>
<organism evidence="2 3">
    <name type="scientific">Citrobacter phage Miller</name>
    <dbReference type="NCBI Taxonomy" id="1527524"/>
    <lineage>
        <taxon>Viruses</taxon>
        <taxon>Duplodnaviria</taxon>
        <taxon>Heunggongvirae</taxon>
        <taxon>Uroviricota</taxon>
        <taxon>Caudoviricetes</taxon>
        <taxon>Pantevenvirales</taxon>
        <taxon>Straboviridae</taxon>
        <taxon>Pseudotevenvirus</taxon>
        <taxon>Pseudotevenvirus miller</taxon>
    </lineage>
</organism>
<keyword evidence="1" id="KW-0812">Transmembrane</keyword>
<name>A0A076YJU7_9CAUD</name>
<keyword evidence="3" id="KW-1185">Reference proteome</keyword>
<dbReference type="GeneID" id="22113598"/>
<dbReference type="KEGG" id="vg:22113598"/>
<dbReference type="EMBL" id="KM236237">
    <property type="protein sequence ID" value="AIK68062.1"/>
    <property type="molecule type" value="Genomic_DNA"/>
</dbReference>